<keyword evidence="7 10" id="KW-0472">Membrane</keyword>
<keyword evidence="3" id="KW-0716">Sensory transduction</keyword>
<dbReference type="PANTHER" id="PTHR21137:SF35">
    <property type="entry name" value="ODORANT RECEPTOR 19A-RELATED"/>
    <property type="match status" value="1"/>
</dbReference>
<evidence type="ECO:0000256" key="8">
    <source>
        <dbReference type="ARBA" id="ARBA00023170"/>
    </source>
</evidence>
<keyword evidence="2" id="KW-1003">Cell membrane</keyword>
<feature type="transmembrane region" description="Helical" evidence="10">
    <location>
        <begin position="235"/>
        <end position="258"/>
    </location>
</feature>
<evidence type="ECO:0000256" key="2">
    <source>
        <dbReference type="ARBA" id="ARBA00022475"/>
    </source>
</evidence>
<feature type="transmembrane region" description="Helical" evidence="10">
    <location>
        <begin position="426"/>
        <end position="449"/>
    </location>
</feature>
<comment type="subcellular location">
    <subcellularLocation>
        <location evidence="1">Cell membrane</location>
        <topology evidence="1">Multi-pass membrane protein</topology>
    </subcellularLocation>
</comment>
<feature type="transmembrane region" description="Helical" evidence="10">
    <location>
        <begin position="396"/>
        <end position="414"/>
    </location>
</feature>
<comment type="caution">
    <text evidence="11">The sequence shown here is derived from an EMBL/GenBank/DDBJ whole genome shotgun (WGS) entry which is preliminary data.</text>
</comment>
<name>A0AAW1DB90_9HEMI</name>
<dbReference type="PANTHER" id="PTHR21137">
    <property type="entry name" value="ODORANT RECEPTOR"/>
    <property type="match status" value="1"/>
</dbReference>
<keyword evidence="9" id="KW-0807">Transducer</keyword>
<organism evidence="11 12">
    <name type="scientific">Rhynocoris fuscipes</name>
    <dbReference type="NCBI Taxonomy" id="488301"/>
    <lineage>
        <taxon>Eukaryota</taxon>
        <taxon>Metazoa</taxon>
        <taxon>Ecdysozoa</taxon>
        <taxon>Arthropoda</taxon>
        <taxon>Hexapoda</taxon>
        <taxon>Insecta</taxon>
        <taxon>Pterygota</taxon>
        <taxon>Neoptera</taxon>
        <taxon>Paraneoptera</taxon>
        <taxon>Hemiptera</taxon>
        <taxon>Heteroptera</taxon>
        <taxon>Panheteroptera</taxon>
        <taxon>Cimicomorpha</taxon>
        <taxon>Reduviidae</taxon>
        <taxon>Harpactorinae</taxon>
        <taxon>Harpactorini</taxon>
        <taxon>Rhynocoris</taxon>
    </lineage>
</organism>
<evidence type="ECO:0008006" key="13">
    <source>
        <dbReference type="Google" id="ProtNLM"/>
    </source>
</evidence>
<dbReference type="Pfam" id="PF02949">
    <property type="entry name" value="7tm_6"/>
    <property type="match status" value="1"/>
</dbReference>
<dbReference type="InterPro" id="IPR004117">
    <property type="entry name" value="7tm6_olfct_rcpt"/>
</dbReference>
<proteinExistence type="predicted"/>
<evidence type="ECO:0000256" key="10">
    <source>
        <dbReference type="SAM" id="Phobius"/>
    </source>
</evidence>
<feature type="transmembrane region" description="Helical" evidence="10">
    <location>
        <begin position="45"/>
        <end position="68"/>
    </location>
</feature>
<evidence type="ECO:0000256" key="9">
    <source>
        <dbReference type="ARBA" id="ARBA00023224"/>
    </source>
</evidence>
<evidence type="ECO:0000256" key="4">
    <source>
        <dbReference type="ARBA" id="ARBA00022692"/>
    </source>
</evidence>
<evidence type="ECO:0000256" key="7">
    <source>
        <dbReference type="ARBA" id="ARBA00023136"/>
    </source>
</evidence>
<dbReference type="GO" id="GO:0005886">
    <property type="term" value="C:plasma membrane"/>
    <property type="evidence" value="ECO:0007669"/>
    <property type="project" value="UniProtKB-SubCell"/>
</dbReference>
<dbReference type="AlphaFoldDB" id="A0AAW1DB90"/>
<evidence type="ECO:0000256" key="3">
    <source>
        <dbReference type="ARBA" id="ARBA00022606"/>
    </source>
</evidence>
<keyword evidence="5" id="KW-0552">Olfaction</keyword>
<evidence type="ECO:0000313" key="12">
    <source>
        <dbReference type="Proteomes" id="UP001461498"/>
    </source>
</evidence>
<evidence type="ECO:0000313" key="11">
    <source>
        <dbReference type="EMBL" id="KAK9507707.1"/>
    </source>
</evidence>
<evidence type="ECO:0000256" key="1">
    <source>
        <dbReference type="ARBA" id="ARBA00004651"/>
    </source>
</evidence>
<accession>A0AAW1DB90</accession>
<dbReference type="Proteomes" id="UP001461498">
    <property type="component" value="Unassembled WGS sequence"/>
</dbReference>
<dbReference type="GO" id="GO:0005549">
    <property type="term" value="F:odorant binding"/>
    <property type="evidence" value="ECO:0007669"/>
    <property type="project" value="InterPro"/>
</dbReference>
<dbReference type="GO" id="GO:0004984">
    <property type="term" value="F:olfactory receptor activity"/>
    <property type="evidence" value="ECO:0007669"/>
    <property type="project" value="InterPro"/>
</dbReference>
<feature type="transmembrane region" description="Helical" evidence="10">
    <location>
        <begin position="103"/>
        <end position="130"/>
    </location>
</feature>
<reference evidence="11 12" key="1">
    <citation type="submission" date="2022-12" db="EMBL/GenBank/DDBJ databases">
        <title>Chromosome-level genome assembly of true bugs.</title>
        <authorList>
            <person name="Ma L."/>
            <person name="Li H."/>
        </authorList>
    </citation>
    <scope>NUCLEOTIDE SEQUENCE [LARGE SCALE GENOMIC DNA]</scope>
    <source>
        <strain evidence="11">Lab_2022b</strain>
    </source>
</reference>
<gene>
    <name evidence="11" type="ORF">O3M35_007503</name>
</gene>
<sequence length="527" mass="61267">MILTFTKRNKFYRIYEIINSGFYNYNEPLDEYILKTKSGIEKEKYYLGFLPLYIVVLSAAVVSIGPIIDRFTGNTYEDIKSIKSINLELPVKAWYPYDTSEGILYYVSLIGQVSVSGLVGGIIGSMDLVFINCIQELILQLLILNHSIKNLEKRARNKFKQIYSKADDIKDYYHDERYQRCYFYCLKQNIIHHQIIKKNQFYRLYEIINSGFYNYNEPLDEYILKTKSGIEKEKYYLGFLPLYIVILSAAVVSIGPIIDKITGNTYEDIKSIKSVNLELPVKSWAPYDTSEGIIYYLSVVGQVSVSGLVGGIIGSSDLMYINCIQELILQLLILNHSIKNLEKRARNRFKQIYSKADDIKDYYHDERYQRCYFYCLKQNIIHHQIIKKYYDEFQSYLSMIMFPVFSTATIVIALSMHEMAQESKNIGSGLVSTMLVLAEILNTLLLCMYGEKVNTLSHDLRDTIYNTKWYNSMRNPYIKNLLPIMQEFTKKTLIISDRFAKANLETFSTVMNSAYSYFNLLSASKST</sequence>
<feature type="transmembrane region" description="Helical" evidence="10">
    <location>
        <begin position="293"/>
        <end position="313"/>
    </location>
</feature>
<keyword evidence="4 10" id="KW-0812">Transmembrane</keyword>
<dbReference type="EMBL" id="JAPXFL010000004">
    <property type="protein sequence ID" value="KAK9507707.1"/>
    <property type="molecule type" value="Genomic_DNA"/>
</dbReference>
<keyword evidence="12" id="KW-1185">Reference proteome</keyword>
<evidence type="ECO:0000256" key="5">
    <source>
        <dbReference type="ARBA" id="ARBA00022725"/>
    </source>
</evidence>
<keyword evidence="6 10" id="KW-1133">Transmembrane helix</keyword>
<protein>
    <recommendedName>
        <fullName evidence="13">Odorant receptor</fullName>
    </recommendedName>
</protein>
<dbReference type="GO" id="GO:0007165">
    <property type="term" value="P:signal transduction"/>
    <property type="evidence" value="ECO:0007669"/>
    <property type="project" value="UniProtKB-KW"/>
</dbReference>
<keyword evidence="8" id="KW-0675">Receptor</keyword>
<evidence type="ECO:0000256" key="6">
    <source>
        <dbReference type="ARBA" id="ARBA00022989"/>
    </source>
</evidence>